<keyword evidence="2 6" id="KW-1003">Cell membrane</keyword>
<feature type="transmembrane region" description="Helical" evidence="6">
    <location>
        <begin position="131"/>
        <end position="154"/>
    </location>
</feature>
<comment type="subcellular location">
    <subcellularLocation>
        <location evidence="1 6">Cell membrane</location>
        <topology evidence="1 6">Multi-pass membrane protein</topology>
    </subcellularLocation>
</comment>
<dbReference type="PANTHER" id="PTHR12677:SF59">
    <property type="entry name" value="GOLGI APPARATUS MEMBRANE PROTEIN TVP38-RELATED"/>
    <property type="match status" value="1"/>
</dbReference>
<feature type="transmembrane region" description="Helical" evidence="6">
    <location>
        <begin position="174"/>
        <end position="207"/>
    </location>
</feature>
<protein>
    <recommendedName>
        <fullName evidence="6">TVP38/TMEM64 family membrane protein</fullName>
    </recommendedName>
</protein>
<dbReference type="AlphaFoldDB" id="A0A1S2LKZ5"/>
<name>A0A1S2LKZ5_9BACI</name>
<proteinExistence type="inferred from homology"/>
<evidence type="ECO:0000256" key="2">
    <source>
        <dbReference type="ARBA" id="ARBA00022475"/>
    </source>
</evidence>
<keyword evidence="5 6" id="KW-0472">Membrane</keyword>
<dbReference type="PANTHER" id="PTHR12677">
    <property type="entry name" value="GOLGI APPARATUS MEMBRANE PROTEIN TVP38-RELATED"/>
    <property type="match status" value="1"/>
</dbReference>
<keyword evidence="3 6" id="KW-0812">Transmembrane</keyword>
<dbReference type="Pfam" id="PF09335">
    <property type="entry name" value="VTT_dom"/>
    <property type="match status" value="1"/>
</dbReference>
<dbReference type="EMBL" id="LQXD01000129">
    <property type="protein sequence ID" value="OIJ12125.1"/>
    <property type="molecule type" value="Genomic_DNA"/>
</dbReference>
<evidence type="ECO:0000256" key="3">
    <source>
        <dbReference type="ARBA" id="ARBA00022692"/>
    </source>
</evidence>
<dbReference type="InterPro" id="IPR032816">
    <property type="entry name" value="VTT_dom"/>
</dbReference>
<evidence type="ECO:0000256" key="4">
    <source>
        <dbReference type="ARBA" id="ARBA00022989"/>
    </source>
</evidence>
<evidence type="ECO:0000256" key="5">
    <source>
        <dbReference type="ARBA" id="ARBA00023136"/>
    </source>
</evidence>
<gene>
    <name evidence="8" type="ORF">AWH56_14210</name>
</gene>
<comment type="caution">
    <text evidence="8">The sequence shown here is derived from an EMBL/GenBank/DDBJ whole genome shotgun (WGS) entry which is preliminary data.</text>
</comment>
<feature type="domain" description="VTT" evidence="7">
    <location>
        <begin position="70"/>
        <end position="179"/>
    </location>
</feature>
<keyword evidence="4 6" id="KW-1133">Transmembrane helix</keyword>
<feature type="transmembrane region" description="Helical" evidence="6">
    <location>
        <begin position="6"/>
        <end position="26"/>
    </location>
</feature>
<evidence type="ECO:0000259" key="7">
    <source>
        <dbReference type="Pfam" id="PF09335"/>
    </source>
</evidence>
<sequence length="219" mass="25277">MVTLKIWVKIASAISVLLVIIVLVSNKEIIQLFMLKDFEEIGVNVEEQFLPLFAITLIIMMIQNFITFIPLILILTVNIAFYGFVYGLMWSWFASVAAATLVFVCARYSFKEILQKKISEKMKRKAEENGFMYVFMARVFPFVPTNIVNIVSGISSIRFKDFLLATSIGNFIYFFILALVPMGILSLNFELIILSIFIFIVVIYIYLRRKQRVAFKKSN</sequence>
<evidence type="ECO:0000256" key="1">
    <source>
        <dbReference type="ARBA" id="ARBA00004651"/>
    </source>
</evidence>
<accession>A0A1S2LKZ5</accession>
<evidence type="ECO:0000256" key="6">
    <source>
        <dbReference type="RuleBase" id="RU366058"/>
    </source>
</evidence>
<reference evidence="8" key="1">
    <citation type="submission" date="2016-10" db="EMBL/GenBank/DDBJ databases">
        <title>Draft genome sequences of four alkaliphilic bacteria belonging to the Anaerobacillus genus.</title>
        <authorList>
            <person name="Bassil N.M."/>
            <person name="Lloyd J.R."/>
        </authorList>
    </citation>
    <scope>NUCLEOTIDE SEQUENCE [LARGE SCALE GENOMIC DNA]</scope>
    <source>
        <strain evidence="8">NB2006</strain>
    </source>
</reference>
<feature type="transmembrane region" description="Helical" evidence="6">
    <location>
        <begin position="90"/>
        <end position="110"/>
    </location>
</feature>
<dbReference type="InterPro" id="IPR015414">
    <property type="entry name" value="TMEM64"/>
</dbReference>
<organism evidence="8">
    <name type="scientific">Anaerobacillus isosaccharinicus</name>
    <dbReference type="NCBI Taxonomy" id="1532552"/>
    <lineage>
        <taxon>Bacteria</taxon>
        <taxon>Bacillati</taxon>
        <taxon>Bacillota</taxon>
        <taxon>Bacilli</taxon>
        <taxon>Bacillales</taxon>
        <taxon>Bacillaceae</taxon>
        <taxon>Anaerobacillus</taxon>
    </lineage>
</organism>
<comment type="similarity">
    <text evidence="6">Belongs to the TVP38/TMEM64 family.</text>
</comment>
<dbReference type="GO" id="GO:0005886">
    <property type="term" value="C:plasma membrane"/>
    <property type="evidence" value="ECO:0007669"/>
    <property type="project" value="UniProtKB-SubCell"/>
</dbReference>
<comment type="caution">
    <text evidence="6">Lacks conserved residue(s) required for the propagation of feature annotation.</text>
</comment>
<evidence type="ECO:0000313" key="8">
    <source>
        <dbReference type="EMBL" id="OIJ12125.1"/>
    </source>
</evidence>